<dbReference type="EMBL" id="JAESDN010000002">
    <property type="protein sequence ID" value="KAG7056045.1"/>
    <property type="molecule type" value="Genomic_DNA"/>
</dbReference>
<sequence length="101" mass="11027">MISLSNFAVLSHRLSLHSCLVSHKPRPEPSQPTFSLFLGVRTATDNDDLELPSPCRHRRELHCLHLSPKSARHPASQGVFPREARPSSGGSAESHSPGRGT</sequence>
<feature type="region of interest" description="Disordered" evidence="1">
    <location>
        <begin position="66"/>
        <end position="101"/>
    </location>
</feature>
<evidence type="ECO:0000256" key="1">
    <source>
        <dbReference type="SAM" id="MobiDB-lite"/>
    </source>
</evidence>
<evidence type="ECO:0000313" key="3">
    <source>
        <dbReference type="Proteomes" id="UP000699042"/>
    </source>
</evidence>
<dbReference type="Proteomes" id="UP000699042">
    <property type="component" value="Unassembled WGS sequence"/>
</dbReference>
<name>A0A9P7REW5_9PEZI</name>
<keyword evidence="3" id="KW-1185">Reference proteome</keyword>
<dbReference type="AlphaFoldDB" id="A0A9P7REW5"/>
<organism evidence="2 3">
    <name type="scientific">Colletotrichum scovillei</name>
    <dbReference type="NCBI Taxonomy" id="1209932"/>
    <lineage>
        <taxon>Eukaryota</taxon>
        <taxon>Fungi</taxon>
        <taxon>Dikarya</taxon>
        <taxon>Ascomycota</taxon>
        <taxon>Pezizomycotina</taxon>
        <taxon>Sordariomycetes</taxon>
        <taxon>Hypocreomycetidae</taxon>
        <taxon>Glomerellales</taxon>
        <taxon>Glomerellaceae</taxon>
        <taxon>Colletotrichum</taxon>
        <taxon>Colletotrichum acutatum species complex</taxon>
    </lineage>
</organism>
<protein>
    <submittedName>
        <fullName evidence="2">Uncharacterized protein</fullName>
    </submittedName>
</protein>
<gene>
    <name evidence="2" type="ORF">JMJ77_008496</name>
</gene>
<accession>A0A9P7REW5</accession>
<comment type="caution">
    <text evidence="2">The sequence shown here is derived from an EMBL/GenBank/DDBJ whole genome shotgun (WGS) entry which is preliminary data.</text>
</comment>
<proteinExistence type="predicted"/>
<evidence type="ECO:0000313" key="2">
    <source>
        <dbReference type="EMBL" id="KAG7056045.1"/>
    </source>
</evidence>
<reference evidence="2" key="1">
    <citation type="submission" date="2021-05" db="EMBL/GenBank/DDBJ databases">
        <title>Comparative genomics of three Colletotrichum scovillei strains and genetic complementation revealed genes involved fungal growth and virulence on chili pepper.</title>
        <authorList>
            <person name="Hsieh D.-K."/>
            <person name="Chuang S.-C."/>
            <person name="Chen C.-Y."/>
            <person name="Chao Y.-T."/>
            <person name="Lu M.-Y.J."/>
            <person name="Lee M.-H."/>
            <person name="Shih M.-C."/>
        </authorList>
    </citation>
    <scope>NUCLEOTIDE SEQUENCE</scope>
    <source>
        <strain evidence="2">Coll-153</strain>
    </source>
</reference>